<comment type="caution">
    <text evidence="3">The sequence shown here is derived from an EMBL/GenBank/DDBJ whole genome shotgun (WGS) entry which is preliminary data.</text>
</comment>
<dbReference type="RefSeq" id="WP_082789463.1">
    <property type="nucleotide sequence ID" value="NZ_LSRE01000048.1"/>
</dbReference>
<protein>
    <recommendedName>
        <fullName evidence="5">Lipoprotein LpqJ</fullName>
    </recommendedName>
</protein>
<evidence type="ECO:0000313" key="4">
    <source>
        <dbReference type="Proteomes" id="UP000070409"/>
    </source>
</evidence>
<feature type="region of interest" description="Disordered" evidence="1">
    <location>
        <begin position="51"/>
        <end position="76"/>
    </location>
</feature>
<dbReference type="EMBL" id="LSRE01000048">
    <property type="protein sequence ID" value="KXO90578.1"/>
    <property type="molecule type" value="Genomic_DNA"/>
</dbReference>
<sequence>MTTDLEAAMRTRLAMAVVVGCSALLAGCSATVSGNGANGVTVIPGGVGPGIATPAPEAPATTTTAPSTTTSARPSGAAATAVVLPENGNAYTVIRTRSGRTTCQVSETSVGCQLEFDRPRPRTESGDEANGVNVTSDGDLTYVLGNLGVTDPITLDYRTYTARGWFIVANEYGTAFTHRTTGHGMVVASSGVKTF</sequence>
<proteinExistence type="predicted"/>
<evidence type="ECO:0000313" key="3">
    <source>
        <dbReference type="EMBL" id="KXO90578.1"/>
    </source>
</evidence>
<keyword evidence="2" id="KW-0732">Signal</keyword>
<dbReference type="Proteomes" id="UP000070409">
    <property type="component" value="Unassembled WGS sequence"/>
</dbReference>
<keyword evidence="4" id="KW-1185">Reference proteome</keyword>
<evidence type="ECO:0008006" key="5">
    <source>
        <dbReference type="Google" id="ProtNLM"/>
    </source>
</evidence>
<organism evidence="3 4">
    <name type="scientific">Tsukamurella pseudospumae</name>
    <dbReference type="NCBI Taxonomy" id="239498"/>
    <lineage>
        <taxon>Bacteria</taxon>
        <taxon>Bacillati</taxon>
        <taxon>Actinomycetota</taxon>
        <taxon>Actinomycetes</taxon>
        <taxon>Mycobacteriales</taxon>
        <taxon>Tsukamurellaceae</taxon>
        <taxon>Tsukamurella</taxon>
    </lineage>
</organism>
<gene>
    <name evidence="3" type="ORF">AXK61_08205</name>
</gene>
<accession>A0A137YXG4</accession>
<name>A0A137YXG4_9ACTN</name>
<evidence type="ECO:0000256" key="1">
    <source>
        <dbReference type="SAM" id="MobiDB-lite"/>
    </source>
</evidence>
<reference evidence="3 4" key="1">
    <citation type="submission" date="2016-02" db="EMBL/GenBank/DDBJ databases">
        <authorList>
            <person name="Teng J.L."/>
            <person name="Tang Y."/>
            <person name="Huang Y."/>
            <person name="Guo F."/>
            <person name="Wei W."/>
            <person name="Chen J.H."/>
            <person name="Wong S.Y."/>
            <person name="Lau S.K."/>
            <person name="Woo P.C."/>
        </authorList>
    </citation>
    <scope>NUCLEOTIDE SEQUENCE [LARGE SCALE GENOMIC DNA]</scope>
    <source>
        <strain evidence="3 4">JCM 13375</strain>
    </source>
</reference>
<feature type="chain" id="PRO_5045980391" description="Lipoprotein LpqJ" evidence="2">
    <location>
        <begin position="27"/>
        <end position="195"/>
    </location>
</feature>
<feature type="signal peptide" evidence="2">
    <location>
        <begin position="1"/>
        <end position="26"/>
    </location>
</feature>
<evidence type="ECO:0000256" key="2">
    <source>
        <dbReference type="SAM" id="SignalP"/>
    </source>
</evidence>